<evidence type="ECO:0000313" key="2">
    <source>
        <dbReference type="EMBL" id="EST47344.1"/>
    </source>
</evidence>
<dbReference type="AlphaFoldDB" id="V6M296"/>
<accession>V6M296</accession>
<evidence type="ECO:0000256" key="1">
    <source>
        <dbReference type="SAM" id="SignalP"/>
    </source>
</evidence>
<keyword evidence="1" id="KW-0732">Signal</keyword>
<protein>
    <recommendedName>
        <fullName evidence="3">Secreted protein</fullName>
    </recommendedName>
</protein>
<organism evidence="2">
    <name type="scientific">Spironucleus salmonicida</name>
    <dbReference type="NCBI Taxonomy" id="348837"/>
    <lineage>
        <taxon>Eukaryota</taxon>
        <taxon>Metamonada</taxon>
        <taxon>Diplomonadida</taxon>
        <taxon>Hexamitidae</taxon>
        <taxon>Hexamitinae</taxon>
        <taxon>Spironucleus</taxon>
    </lineage>
</organism>
<proteinExistence type="predicted"/>
<sequence>MPHFSFLLFIFRIRAFAAALLNPPTLLREFSRQSIFCWEFWQFLVISYTLSSTNRAMEGKQDLIGGWFSFRLLLKSNILSCFSMSISSFLCAQKYALAPSEAWLLYPNMSNAQKPMENWDSWKIILNSPTTLLMSSHAENS</sequence>
<feature type="signal peptide" evidence="1">
    <location>
        <begin position="1"/>
        <end position="17"/>
    </location>
</feature>
<dbReference type="EMBL" id="KI546043">
    <property type="protein sequence ID" value="EST47344.1"/>
    <property type="molecule type" value="Genomic_DNA"/>
</dbReference>
<reference evidence="2" key="1">
    <citation type="journal article" date="2014" name="PLoS Genet.">
        <title>The Genome of Spironucleus salmonicida Highlights a Fish Pathogen Adapted to Fluctuating Environments.</title>
        <authorList>
            <person name="Xu F."/>
            <person name="Jerlstrom-Hultqvist J."/>
            <person name="Einarsson E."/>
            <person name="Astvaldsson A."/>
            <person name="Svard S.G."/>
            <person name="Andersson J.O."/>
        </authorList>
    </citation>
    <scope>NUCLEOTIDE SEQUENCE</scope>
</reference>
<gene>
    <name evidence="2" type="ORF">SS50377_12618</name>
</gene>
<feature type="chain" id="PRO_5004749495" description="Secreted protein" evidence="1">
    <location>
        <begin position="18"/>
        <end position="141"/>
    </location>
</feature>
<name>V6M296_9EUKA</name>
<evidence type="ECO:0008006" key="3">
    <source>
        <dbReference type="Google" id="ProtNLM"/>
    </source>
</evidence>